<accession>A0AAQ4CRM0</accession>
<evidence type="ECO:0000256" key="2">
    <source>
        <dbReference type="HAMAP-Rule" id="MF_00794"/>
    </source>
</evidence>
<comment type="function">
    <text evidence="2">Possibly the antitoxin component of a toxin-antitoxin (TA) module.</text>
</comment>
<dbReference type="KEGG" id="scas:SACC_14680"/>
<dbReference type="InterPro" id="IPR003847">
    <property type="entry name" value="Put_antitoxin"/>
</dbReference>
<comment type="similarity">
    <text evidence="2">Belongs to the UPF0330 family.</text>
</comment>
<keyword evidence="4" id="KW-1185">Reference proteome</keyword>
<dbReference type="HAMAP" id="MF_00794">
    <property type="entry name" value="UPF0330"/>
    <property type="match status" value="1"/>
</dbReference>
<dbReference type="RefSeq" id="WP_229572320.1">
    <property type="nucleotide sequence ID" value="NZ_AP025226.1"/>
</dbReference>
<protein>
    <recommendedName>
        <fullName evidence="2">Putative antitoxin SACC_14680</fullName>
    </recommendedName>
</protein>
<dbReference type="EMBL" id="AP025226">
    <property type="protein sequence ID" value="BDB98451.1"/>
    <property type="molecule type" value="Genomic_DNA"/>
</dbReference>
<organism evidence="3 4">
    <name type="scientific">Saccharolobus caldissimus</name>
    <dbReference type="NCBI Taxonomy" id="1702097"/>
    <lineage>
        <taxon>Archaea</taxon>
        <taxon>Thermoproteota</taxon>
        <taxon>Thermoprotei</taxon>
        <taxon>Sulfolobales</taxon>
        <taxon>Sulfolobaceae</taxon>
        <taxon>Saccharolobus</taxon>
    </lineage>
</organism>
<evidence type="ECO:0000313" key="4">
    <source>
        <dbReference type="Proteomes" id="UP001319921"/>
    </source>
</evidence>
<reference evidence="3 4" key="1">
    <citation type="journal article" date="2022" name="Microbiol. Resour. Announc.">
        <title>Complete Genome Sequence of the Hyperthermophilic and Acidophilic Archaeon Saccharolobus caldissimus Strain HS-3T.</title>
        <authorList>
            <person name="Sakai H.D."/>
            <person name="Kurosawa N."/>
        </authorList>
    </citation>
    <scope>NUCLEOTIDE SEQUENCE [LARGE SCALE GENOMIC DNA]</scope>
    <source>
        <strain evidence="3 4">JCM32116</strain>
    </source>
</reference>
<dbReference type="NCBIfam" id="NF010249">
    <property type="entry name" value="PRK13696.1-1"/>
    <property type="match status" value="1"/>
</dbReference>
<dbReference type="AlphaFoldDB" id="A0AAQ4CRM0"/>
<keyword evidence="1" id="KW-1277">Toxin-antitoxin system</keyword>
<dbReference type="GO" id="GO:0005576">
    <property type="term" value="C:extracellular region"/>
    <property type="evidence" value="ECO:0007669"/>
    <property type="project" value="InterPro"/>
</dbReference>
<gene>
    <name evidence="3" type="ORF">SACC_14680</name>
</gene>
<evidence type="ECO:0000313" key="3">
    <source>
        <dbReference type="EMBL" id="BDB98451.1"/>
    </source>
</evidence>
<sequence length="73" mass="8748">MAKTITISEEAYRLLLSEKREGESFSDVIIRLIKSNKKNIMDYAGIWMDMSDEEVNKLFKDFEKLWERWNVDV</sequence>
<dbReference type="Proteomes" id="UP001319921">
    <property type="component" value="Chromosome"/>
</dbReference>
<dbReference type="Pfam" id="PF02697">
    <property type="entry name" value="VAPB_antitox"/>
    <property type="match status" value="1"/>
</dbReference>
<name>A0AAQ4CRM0_9CREN</name>
<evidence type="ECO:0000256" key="1">
    <source>
        <dbReference type="ARBA" id="ARBA00022649"/>
    </source>
</evidence>
<proteinExistence type="inferred from homology"/>
<dbReference type="GeneID" id="68866194"/>